<name>A0A1C5KBJ8_9ACTN</name>
<accession>A0A1C5KBJ8</accession>
<dbReference type="RefSeq" id="WP_088997056.1">
    <property type="nucleotide sequence ID" value="NZ_LT607750.1"/>
</dbReference>
<reference evidence="5 6" key="1">
    <citation type="submission" date="2016-06" db="EMBL/GenBank/DDBJ databases">
        <authorList>
            <person name="Kjaerup R.B."/>
            <person name="Dalgaard T.S."/>
            <person name="Juul-Madsen H.R."/>
        </authorList>
    </citation>
    <scope>NUCLEOTIDE SEQUENCE [LARGE SCALE GENOMIC DNA]</scope>
    <source>
        <strain evidence="5 6">DSM 43904</strain>
    </source>
</reference>
<dbReference type="PANTHER" id="PTHR33204">
    <property type="entry name" value="TRANSCRIPTIONAL REGULATOR, MARR FAMILY"/>
    <property type="match status" value="1"/>
</dbReference>
<evidence type="ECO:0000313" key="6">
    <source>
        <dbReference type="Proteomes" id="UP000198217"/>
    </source>
</evidence>
<evidence type="ECO:0000256" key="2">
    <source>
        <dbReference type="ARBA" id="ARBA00023125"/>
    </source>
</evidence>
<dbReference type="SUPFAM" id="SSF46785">
    <property type="entry name" value="Winged helix' DNA-binding domain"/>
    <property type="match status" value="1"/>
</dbReference>
<sequence>MHWMSPDLVAGACPLSRTLDIIGGKWNAMIIRELLGGPRRFSQIRAGVGPISAKTLTERLRTLRDYDILDRTTAGEHVSYALTRRGQSLRPVLLELWRWGLADQESWGEDADQPGR</sequence>
<keyword evidence="2" id="KW-0238">DNA-binding</keyword>
<keyword evidence="3" id="KW-0804">Transcription</keyword>
<dbReference type="GO" id="GO:0003677">
    <property type="term" value="F:DNA binding"/>
    <property type="evidence" value="ECO:0007669"/>
    <property type="project" value="UniProtKB-KW"/>
</dbReference>
<dbReference type="GO" id="GO:0003700">
    <property type="term" value="F:DNA-binding transcription factor activity"/>
    <property type="evidence" value="ECO:0007669"/>
    <property type="project" value="InterPro"/>
</dbReference>
<proteinExistence type="predicted"/>
<organism evidence="5 6">
    <name type="scientific">Micromonospora echinaurantiaca</name>
    <dbReference type="NCBI Taxonomy" id="47857"/>
    <lineage>
        <taxon>Bacteria</taxon>
        <taxon>Bacillati</taxon>
        <taxon>Actinomycetota</taxon>
        <taxon>Actinomycetes</taxon>
        <taxon>Micromonosporales</taxon>
        <taxon>Micromonosporaceae</taxon>
        <taxon>Micromonospora</taxon>
    </lineage>
</organism>
<feature type="domain" description="HTH hxlR-type" evidence="4">
    <location>
        <begin position="13"/>
        <end position="108"/>
    </location>
</feature>
<dbReference type="Proteomes" id="UP000198217">
    <property type="component" value="Chromosome I"/>
</dbReference>
<dbReference type="InterPro" id="IPR011991">
    <property type="entry name" value="ArsR-like_HTH"/>
</dbReference>
<evidence type="ECO:0000256" key="3">
    <source>
        <dbReference type="ARBA" id="ARBA00023163"/>
    </source>
</evidence>
<dbReference type="PANTHER" id="PTHR33204:SF37">
    <property type="entry name" value="HTH-TYPE TRANSCRIPTIONAL REGULATOR YODB"/>
    <property type="match status" value="1"/>
</dbReference>
<evidence type="ECO:0000256" key="1">
    <source>
        <dbReference type="ARBA" id="ARBA00023015"/>
    </source>
</evidence>
<dbReference type="SMART" id="SM00418">
    <property type="entry name" value="HTH_ARSR"/>
    <property type="match status" value="1"/>
</dbReference>
<dbReference type="EMBL" id="LT607750">
    <property type="protein sequence ID" value="SCG80152.1"/>
    <property type="molecule type" value="Genomic_DNA"/>
</dbReference>
<gene>
    <name evidence="5" type="ORF">GA0070609_6277</name>
</gene>
<dbReference type="InterPro" id="IPR036388">
    <property type="entry name" value="WH-like_DNA-bd_sf"/>
</dbReference>
<dbReference type="AlphaFoldDB" id="A0A1C5KBJ8"/>
<protein>
    <submittedName>
        <fullName evidence="5">Transcriptional regulator, HxlR family</fullName>
    </submittedName>
</protein>
<keyword evidence="6" id="KW-1185">Reference proteome</keyword>
<dbReference type="InterPro" id="IPR001845">
    <property type="entry name" value="HTH_ArsR_DNA-bd_dom"/>
</dbReference>
<dbReference type="Pfam" id="PF01638">
    <property type="entry name" value="HxlR"/>
    <property type="match status" value="1"/>
</dbReference>
<evidence type="ECO:0000259" key="4">
    <source>
        <dbReference type="PROSITE" id="PS51118"/>
    </source>
</evidence>
<dbReference type="Gene3D" id="1.10.10.10">
    <property type="entry name" value="Winged helix-like DNA-binding domain superfamily/Winged helix DNA-binding domain"/>
    <property type="match status" value="1"/>
</dbReference>
<evidence type="ECO:0000313" key="5">
    <source>
        <dbReference type="EMBL" id="SCG80152.1"/>
    </source>
</evidence>
<dbReference type="PROSITE" id="PS51118">
    <property type="entry name" value="HTH_HXLR"/>
    <property type="match status" value="1"/>
</dbReference>
<dbReference type="CDD" id="cd00090">
    <property type="entry name" value="HTH_ARSR"/>
    <property type="match status" value="1"/>
</dbReference>
<dbReference type="InterPro" id="IPR036390">
    <property type="entry name" value="WH_DNA-bd_sf"/>
</dbReference>
<keyword evidence="1" id="KW-0805">Transcription regulation</keyword>
<dbReference type="InterPro" id="IPR002577">
    <property type="entry name" value="HTH_HxlR"/>
</dbReference>